<reference evidence="1 2" key="1">
    <citation type="submission" date="2020-08" db="EMBL/GenBank/DDBJ databases">
        <title>Bridging the membrane lipid divide: bacteria of the FCB group superphylum have the potential to synthesize archaeal ether lipids.</title>
        <authorList>
            <person name="Villanueva L."/>
            <person name="Von Meijenfeldt F.A.B."/>
            <person name="Westbye A.B."/>
            <person name="Yadav S."/>
            <person name="Hopmans E.C."/>
            <person name="Dutilh B.E."/>
            <person name="Sinninghe Damste J.S."/>
        </authorList>
    </citation>
    <scope>NUCLEOTIDE SEQUENCE [LARGE SCALE GENOMIC DNA]</scope>
    <source>
        <strain evidence="1">NIOZ-UU27</strain>
    </source>
</reference>
<evidence type="ECO:0000313" key="2">
    <source>
        <dbReference type="Proteomes" id="UP000650524"/>
    </source>
</evidence>
<name>A0A8J6MW43_9DELT</name>
<gene>
    <name evidence="1" type="ORF">H8E19_04030</name>
</gene>
<dbReference type="EMBL" id="JACNJD010000143">
    <property type="protein sequence ID" value="MBC8176552.1"/>
    <property type="molecule type" value="Genomic_DNA"/>
</dbReference>
<comment type="caution">
    <text evidence="1">The sequence shown here is derived from an EMBL/GenBank/DDBJ whole genome shotgun (WGS) entry which is preliminary data.</text>
</comment>
<sequence length="90" mass="10730">MEQIHIREEALPILKSSIALKERLLKAKSKNYRKRLKLFEQKHEMKSNDFIKAFNGGTLGDDAEWFDWLFVYEAYNRLRDQEKLVEGIIS</sequence>
<evidence type="ECO:0000313" key="1">
    <source>
        <dbReference type="EMBL" id="MBC8176552.1"/>
    </source>
</evidence>
<organism evidence="1 2">
    <name type="scientific">Candidatus Desulfacyla euxinica</name>
    <dbReference type="NCBI Taxonomy" id="2841693"/>
    <lineage>
        <taxon>Bacteria</taxon>
        <taxon>Deltaproteobacteria</taxon>
        <taxon>Candidatus Desulfacyla</taxon>
    </lineage>
</organism>
<dbReference type="Proteomes" id="UP000650524">
    <property type="component" value="Unassembled WGS sequence"/>
</dbReference>
<proteinExistence type="predicted"/>
<protein>
    <submittedName>
        <fullName evidence="1">Uncharacterized protein</fullName>
    </submittedName>
</protein>
<dbReference type="AlphaFoldDB" id="A0A8J6MW43"/>
<accession>A0A8J6MW43</accession>